<dbReference type="InterPro" id="IPR016186">
    <property type="entry name" value="C-type_lectin-like/link_sf"/>
</dbReference>
<dbReference type="Pfam" id="PF00059">
    <property type="entry name" value="Lectin_C"/>
    <property type="match status" value="1"/>
</dbReference>
<dbReference type="PANTHER" id="PTHR22803">
    <property type="entry name" value="MANNOSE, PHOSPHOLIPASE, LECTIN RECEPTOR RELATED"/>
    <property type="match status" value="1"/>
</dbReference>
<dbReference type="EMBL" id="JAYKXH010000003">
    <property type="protein sequence ID" value="KAK7172517.1"/>
    <property type="molecule type" value="Genomic_DNA"/>
</dbReference>
<protein>
    <recommendedName>
        <fullName evidence="3">C-type lectin domain-containing protein</fullName>
    </recommendedName>
</protein>
<dbReference type="Proteomes" id="UP001364617">
    <property type="component" value="Unassembled WGS sequence"/>
</dbReference>
<proteinExistence type="predicted"/>
<comment type="caution">
    <text evidence="4">The sequence shown here is derived from an EMBL/GenBank/DDBJ whole genome shotgun (WGS) entry which is preliminary data.</text>
</comment>
<evidence type="ECO:0000259" key="3">
    <source>
        <dbReference type="PROSITE" id="PS50041"/>
    </source>
</evidence>
<keyword evidence="5" id="KW-1185">Reference proteome</keyword>
<feature type="transmembrane region" description="Helical" evidence="2">
    <location>
        <begin position="50"/>
        <end position="71"/>
    </location>
</feature>
<organism evidence="4 5">
    <name type="scientific">Phoxinus phoxinus</name>
    <name type="common">Eurasian minnow</name>
    <dbReference type="NCBI Taxonomy" id="58324"/>
    <lineage>
        <taxon>Eukaryota</taxon>
        <taxon>Metazoa</taxon>
        <taxon>Chordata</taxon>
        <taxon>Craniata</taxon>
        <taxon>Vertebrata</taxon>
        <taxon>Euteleostomi</taxon>
        <taxon>Actinopterygii</taxon>
        <taxon>Neopterygii</taxon>
        <taxon>Teleostei</taxon>
        <taxon>Ostariophysi</taxon>
        <taxon>Cypriniformes</taxon>
        <taxon>Leuciscidae</taxon>
        <taxon>Phoxininae</taxon>
        <taxon>Phoxinus</taxon>
    </lineage>
</organism>
<dbReference type="Gene3D" id="3.10.100.10">
    <property type="entry name" value="Mannose-Binding Protein A, subunit A"/>
    <property type="match status" value="1"/>
</dbReference>
<dbReference type="CDD" id="cd03590">
    <property type="entry name" value="CLECT_DC-SIGN_like"/>
    <property type="match status" value="1"/>
</dbReference>
<evidence type="ECO:0000256" key="1">
    <source>
        <dbReference type="ARBA" id="ARBA00022734"/>
    </source>
</evidence>
<keyword evidence="2" id="KW-1133">Transmembrane helix</keyword>
<keyword evidence="2" id="KW-0812">Transmembrane</keyword>
<dbReference type="SMART" id="SM00034">
    <property type="entry name" value="CLECT"/>
    <property type="match status" value="1"/>
</dbReference>
<keyword evidence="2" id="KW-0472">Membrane</keyword>
<gene>
    <name evidence="4" type="ORF">R3I93_002585</name>
</gene>
<dbReference type="InterPro" id="IPR001304">
    <property type="entry name" value="C-type_lectin-like"/>
</dbReference>
<accession>A0AAN9DFW9</accession>
<dbReference type="PROSITE" id="PS50041">
    <property type="entry name" value="C_TYPE_LECTIN_2"/>
    <property type="match status" value="1"/>
</dbReference>
<evidence type="ECO:0000313" key="4">
    <source>
        <dbReference type="EMBL" id="KAK7172517.1"/>
    </source>
</evidence>
<evidence type="ECO:0000313" key="5">
    <source>
        <dbReference type="Proteomes" id="UP001364617"/>
    </source>
</evidence>
<sequence length="321" mass="36636">MCSGFSRKQVAAKVMMVYQKTESCEEIMKLDMEYEQKTTFSKGCSRKTGIFVLLGTVCMIIFIIMTSVILFHQQRTFSVLESWMNIYSSNQTSVKPQEKNIETLMTNLASSITSKQEENQQKLEHQQDLSHTEVKSLMNSLSSAVSALTSELSDAAGTSSSDLEKLKSSIQVLYYKLSYLFPAGCTETEWMPNGRSSYLFSADRKNWTQAKHYCEEQGALLLKIEDGSKNEWQFITSFAYPRAYWVGLTDQNTGEWRWADDTPYVMNKAQWRPGQPDDWTEHGLGEEGEDCAHIASDRVFNDIHCSSKLKYICEKENSDSN</sequence>
<evidence type="ECO:0000256" key="2">
    <source>
        <dbReference type="SAM" id="Phobius"/>
    </source>
</evidence>
<dbReference type="AlphaFoldDB" id="A0AAN9DFW9"/>
<name>A0AAN9DFW9_9TELE</name>
<dbReference type="SUPFAM" id="SSF56436">
    <property type="entry name" value="C-type lectin-like"/>
    <property type="match status" value="1"/>
</dbReference>
<dbReference type="InterPro" id="IPR033989">
    <property type="entry name" value="CD209-like_CTLD"/>
</dbReference>
<dbReference type="GO" id="GO:0030246">
    <property type="term" value="F:carbohydrate binding"/>
    <property type="evidence" value="ECO:0007669"/>
    <property type="project" value="UniProtKB-KW"/>
</dbReference>
<dbReference type="InterPro" id="IPR016187">
    <property type="entry name" value="CTDL_fold"/>
</dbReference>
<reference evidence="4 5" key="1">
    <citation type="submission" date="2024-02" db="EMBL/GenBank/DDBJ databases">
        <title>Chromosome-level genome assembly of the Eurasian Minnow (Phoxinus phoxinus).</title>
        <authorList>
            <person name="Oriowo T.O."/>
            <person name="Martin S."/>
            <person name="Stange M."/>
            <person name="Chrysostomakis Y."/>
            <person name="Brown T."/>
            <person name="Winkler S."/>
            <person name="Kukowka S."/>
            <person name="Myers E.W."/>
            <person name="Bohne A."/>
        </authorList>
    </citation>
    <scope>NUCLEOTIDE SEQUENCE [LARGE SCALE GENOMIC DNA]</scope>
    <source>
        <strain evidence="4">ZFMK-TIS-60720</strain>
        <tissue evidence="4">Whole Organism</tissue>
    </source>
</reference>
<keyword evidence="1" id="KW-0430">Lectin</keyword>
<feature type="domain" description="C-type lectin" evidence="3">
    <location>
        <begin position="193"/>
        <end position="314"/>
    </location>
</feature>
<dbReference type="InterPro" id="IPR050111">
    <property type="entry name" value="C-type_lectin/snaclec_domain"/>
</dbReference>